<sequence length="189" mass="19703">MNSDHIEVSTSQVADVRDGSLTSVTTLSSPPLPHSSTDPSSTVTTGPAPPPTPECELRSRSLLLHTPSGPVRVDPVAPGDLVTETFPPPPPSDPVEVSLHTSLPYGRVFSAFAATAAVGEGVEVVAKIAHASPAVREEVAWEAWLYVQRLIIPVVPHFHGLFAGGGHLVALLEPVGHEVVVGALSVSEQ</sequence>
<dbReference type="EMBL" id="KQ087195">
    <property type="protein sequence ID" value="KLT43431.1"/>
    <property type="molecule type" value="Genomic_DNA"/>
</dbReference>
<gene>
    <name evidence="2" type="ORF">CC85DRAFT_284572</name>
</gene>
<dbReference type="RefSeq" id="XP_018279922.1">
    <property type="nucleotide sequence ID" value="XM_018422803.1"/>
</dbReference>
<evidence type="ECO:0000256" key="1">
    <source>
        <dbReference type="SAM" id="MobiDB-lite"/>
    </source>
</evidence>
<evidence type="ECO:0008006" key="4">
    <source>
        <dbReference type="Google" id="ProtNLM"/>
    </source>
</evidence>
<dbReference type="Proteomes" id="UP000053611">
    <property type="component" value="Unassembled WGS sequence"/>
</dbReference>
<organism evidence="2 3">
    <name type="scientific">Cutaneotrichosporon oleaginosum</name>
    <dbReference type="NCBI Taxonomy" id="879819"/>
    <lineage>
        <taxon>Eukaryota</taxon>
        <taxon>Fungi</taxon>
        <taxon>Dikarya</taxon>
        <taxon>Basidiomycota</taxon>
        <taxon>Agaricomycotina</taxon>
        <taxon>Tremellomycetes</taxon>
        <taxon>Trichosporonales</taxon>
        <taxon>Trichosporonaceae</taxon>
        <taxon>Cutaneotrichosporon</taxon>
    </lineage>
</organism>
<dbReference type="GeneID" id="28983406"/>
<accession>A0A0J0XQR3</accession>
<feature type="compositionally biased region" description="Low complexity" evidence="1">
    <location>
        <begin position="20"/>
        <end position="46"/>
    </location>
</feature>
<keyword evidence="3" id="KW-1185">Reference proteome</keyword>
<protein>
    <recommendedName>
        <fullName evidence="4">Protein kinase domain-containing protein</fullName>
    </recommendedName>
</protein>
<reference evidence="2 3" key="1">
    <citation type="submission" date="2015-03" db="EMBL/GenBank/DDBJ databases">
        <title>Genomics and transcriptomics of the oil-accumulating basidiomycete yeast T. oleaginosus allow insights into substrate utilization and the diverse evolutionary trajectories of mating systems in fungi.</title>
        <authorList>
            <consortium name="DOE Joint Genome Institute"/>
            <person name="Kourist R."/>
            <person name="Kracht O."/>
            <person name="Bracharz F."/>
            <person name="Lipzen A."/>
            <person name="Nolan M."/>
            <person name="Ohm R."/>
            <person name="Grigoriev I."/>
            <person name="Sun S."/>
            <person name="Heitman J."/>
            <person name="Bruck T."/>
            <person name="Nowrousian M."/>
        </authorList>
    </citation>
    <scope>NUCLEOTIDE SEQUENCE [LARGE SCALE GENOMIC DNA]</scope>
    <source>
        <strain evidence="2 3">IBC0246</strain>
    </source>
</reference>
<feature type="region of interest" description="Disordered" evidence="1">
    <location>
        <begin position="1"/>
        <end position="56"/>
    </location>
</feature>
<name>A0A0J0XQR3_9TREE</name>
<evidence type="ECO:0000313" key="3">
    <source>
        <dbReference type="Proteomes" id="UP000053611"/>
    </source>
</evidence>
<evidence type="ECO:0000313" key="2">
    <source>
        <dbReference type="EMBL" id="KLT43431.1"/>
    </source>
</evidence>
<dbReference type="AlphaFoldDB" id="A0A0J0XQR3"/>
<proteinExistence type="predicted"/>